<evidence type="ECO:0000313" key="1">
    <source>
        <dbReference type="EMBL" id="UUI02796.1"/>
    </source>
</evidence>
<reference evidence="1" key="1">
    <citation type="submission" date="2022-07" db="EMBL/GenBank/DDBJ databases">
        <title>FELIX.</title>
        <authorList>
            <person name="Wan K.H."/>
            <person name="Park S."/>
            <person name="Lawrence Q."/>
            <person name="Eichenberger J.P."/>
            <person name="Booth B.W."/>
            <person name="Piaggio A.J."/>
            <person name="Chandler J.C."/>
            <person name="Franklin A.B."/>
            <person name="Celniker S.E."/>
        </authorList>
    </citation>
    <scope>NUCLEOTIDE SEQUENCE</scope>
    <source>
        <strain evidence="1">QA-1986 374</strain>
    </source>
</reference>
<name>A0ABY5JR70_9BACI</name>
<proteinExistence type="predicted"/>
<dbReference type="EMBL" id="CP101914">
    <property type="protein sequence ID" value="UUI02796.1"/>
    <property type="molecule type" value="Genomic_DNA"/>
</dbReference>
<sequence>MEKWIPYEKINIGHGYVIEEVKFTHGELSISLEKDALRKEILFSDIYGYKYTNESRVIDRLSKIPAEILRKNQIFLVEESAYKNEYEYQSSGTRPVHNVQHFILLDNIDNIVEILTVSVPLIKQNKS</sequence>
<accession>A0ABY5JR70</accession>
<evidence type="ECO:0000313" key="2">
    <source>
        <dbReference type="Proteomes" id="UP001059773"/>
    </source>
</evidence>
<dbReference type="RefSeq" id="WP_256707993.1">
    <property type="nucleotide sequence ID" value="NZ_CP101914.1"/>
</dbReference>
<keyword evidence="2" id="KW-1185">Reference proteome</keyword>
<gene>
    <name evidence="1" type="ORF">NP439_22625</name>
</gene>
<organism evidence="1 2">
    <name type="scientific">Oceanobacillus jeddahense</name>
    <dbReference type="NCBI Taxonomy" id="1462527"/>
    <lineage>
        <taxon>Bacteria</taxon>
        <taxon>Bacillati</taxon>
        <taxon>Bacillota</taxon>
        <taxon>Bacilli</taxon>
        <taxon>Bacillales</taxon>
        <taxon>Bacillaceae</taxon>
        <taxon>Oceanobacillus</taxon>
    </lineage>
</organism>
<dbReference type="Proteomes" id="UP001059773">
    <property type="component" value="Chromosome"/>
</dbReference>
<protein>
    <submittedName>
        <fullName evidence="1">Uncharacterized protein</fullName>
    </submittedName>
</protein>